<organism evidence="2 3">
    <name type="scientific">Fistulifera solaris</name>
    <name type="common">Oleaginous diatom</name>
    <dbReference type="NCBI Taxonomy" id="1519565"/>
    <lineage>
        <taxon>Eukaryota</taxon>
        <taxon>Sar</taxon>
        <taxon>Stramenopiles</taxon>
        <taxon>Ochrophyta</taxon>
        <taxon>Bacillariophyta</taxon>
        <taxon>Bacillariophyceae</taxon>
        <taxon>Bacillariophycidae</taxon>
        <taxon>Naviculales</taxon>
        <taxon>Naviculaceae</taxon>
        <taxon>Fistulifera</taxon>
    </lineage>
</organism>
<dbReference type="AlphaFoldDB" id="A0A1Z5JKR0"/>
<gene>
    <name evidence="2" type="ORF">FisN_11Hh192</name>
</gene>
<protein>
    <submittedName>
        <fullName evidence="2">Uncharacterized protein</fullName>
    </submittedName>
</protein>
<reference evidence="2 3" key="1">
    <citation type="journal article" date="2015" name="Plant Cell">
        <title>Oil accumulation by the oleaginous diatom Fistulifera solaris as revealed by the genome and transcriptome.</title>
        <authorList>
            <person name="Tanaka T."/>
            <person name="Maeda Y."/>
            <person name="Veluchamy A."/>
            <person name="Tanaka M."/>
            <person name="Abida H."/>
            <person name="Marechal E."/>
            <person name="Bowler C."/>
            <person name="Muto M."/>
            <person name="Sunaga Y."/>
            <person name="Tanaka M."/>
            <person name="Yoshino T."/>
            <person name="Taniguchi T."/>
            <person name="Fukuda Y."/>
            <person name="Nemoto M."/>
            <person name="Matsumoto M."/>
            <person name="Wong P.S."/>
            <person name="Aburatani S."/>
            <person name="Fujibuchi W."/>
        </authorList>
    </citation>
    <scope>NUCLEOTIDE SEQUENCE [LARGE SCALE GENOMIC DNA]</scope>
    <source>
        <strain evidence="2 3">JPCC DA0580</strain>
    </source>
</reference>
<feature type="signal peptide" evidence="1">
    <location>
        <begin position="1"/>
        <end position="20"/>
    </location>
</feature>
<evidence type="ECO:0000313" key="2">
    <source>
        <dbReference type="EMBL" id="GAX14351.1"/>
    </source>
</evidence>
<evidence type="ECO:0000256" key="1">
    <source>
        <dbReference type="SAM" id="SignalP"/>
    </source>
</evidence>
<proteinExistence type="predicted"/>
<keyword evidence="3" id="KW-1185">Reference proteome</keyword>
<evidence type="ECO:0000313" key="3">
    <source>
        <dbReference type="Proteomes" id="UP000198406"/>
    </source>
</evidence>
<dbReference type="OrthoDB" id="193308at2759"/>
<keyword evidence="1" id="KW-0732">Signal</keyword>
<accession>A0A1Z5JKR0</accession>
<feature type="chain" id="PRO_5012712604" evidence="1">
    <location>
        <begin position="21"/>
        <end position="314"/>
    </location>
</feature>
<name>A0A1Z5JKR0_FISSO</name>
<comment type="caution">
    <text evidence="2">The sequence shown here is derived from an EMBL/GenBank/DDBJ whole genome shotgun (WGS) entry which is preliminary data.</text>
</comment>
<dbReference type="EMBL" id="BDSP01000080">
    <property type="protein sequence ID" value="GAX14351.1"/>
    <property type="molecule type" value="Genomic_DNA"/>
</dbReference>
<sequence length="314" mass="35103">MHRQSAVFILLGFALASASSFIIPSTIQHRTRSHLVLFEQPTPPSEQRRKFISSVLIAATSSLPIPSTAYDKTYPIELQAVDPGIRRQQQKVNLIKEQQEKEQRAAMRVKPVSAALWASALWFLSGSRSNPVLTPLANIFYDPNKEAWLRDRNDGLFANVPNILYVAMVIVFFAAGAVTDSLAQLAAGPAVSLPLAGVCLVTGAAWELGRVASGDKRVTRDEMETAERLEQEFSEFVQARLLPGGNCHRQEIVKAFRRYYAKYRSEEGLSDLEIERLIRSWSQTQQGNVKMSSSGFYSGVRINTDADVFVERRR</sequence>
<dbReference type="Proteomes" id="UP000198406">
    <property type="component" value="Unassembled WGS sequence"/>
</dbReference>
<dbReference type="InParanoid" id="A0A1Z5JKR0"/>